<keyword evidence="4" id="KW-1185">Reference proteome</keyword>
<dbReference type="GO" id="GO:0005634">
    <property type="term" value="C:nucleus"/>
    <property type="evidence" value="ECO:0007669"/>
    <property type="project" value="TreeGrafter"/>
</dbReference>
<dbReference type="AlphaFoldDB" id="A0A8S1X9F6"/>
<dbReference type="GO" id="GO:0005524">
    <property type="term" value="F:ATP binding"/>
    <property type="evidence" value="ECO:0007669"/>
    <property type="project" value="InterPro"/>
</dbReference>
<evidence type="ECO:0000313" key="4">
    <source>
        <dbReference type="Proteomes" id="UP000689195"/>
    </source>
</evidence>
<evidence type="ECO:0000259" key="2">
    <source>
        <dbReference type="PROSITE" id="PS50011"/>
    </source>
</evidence>
<proteinExistence type="predicted"/>
<dbReference type="InterPro" id="IPR000719">
    <property type="entry name" value="Prot_kinase_dom"/>
</dbReference>
<organism evidence="3 4">
    <name type="scientific">Paramecium pentaurelia</name>
    <dbReference type="NCBI Taxonomy" id="43138"/>
    <lineage>
        <taxon>Eukaryota</taxon>
        <taxon>Sar</taxon>
        <taxon>Alveolata</taxon>
        <taxon>Ciliophora</taxon>
        <taxon>Intramacronucleata</taxon>
        <taxon>Oligohymenophorea</taxon>
        <taxon>Peniculida</taxon>
        <taxon>Parameciidae</taxon>
        <taxon>Paramecium</taxon>
    </lineage>
</organism>
<dbReference type="GO" id="GO:0044773">
    <property type="term" value="P:mitotic DNA damage checkpoint signaling"/>
    <property type="evidence" value="ECO:0007669"/>
    <property type="project" value="TreeGrafter"/>
</dbReference>
<dbReference type="InterPro" id="IPR008271">
    <property type="entry name" value="Ser/Thr_kinase_AS"/>
</dbReference>
<sequence>MKNENVYEPQKQFNNQDNHFNQFKPQPQQIINQQVFVKNQTFYCQQTSIQQEKAQTFFQLSFPPQNNNNQLKFKQVGNQQYWLKDKQIGLEGIISEGKNCQTGEIVVIKTYNTMSNTEIELLQQLKLTELQHVIRIKDFIVQQNEQILVMEQGKGGLDELIQEEVFKKMSNQEKNQLFLQILLGVNELNKMGYFHRDLKPQNIIYFENSNKKIRLKLIDFGQIKKLGATNSIQKGTMSYMAPEVALMSDNYQYDQKSDIWSLGIIWFEMITGFTMLQVKGDKKFIQKLKSLTQNDIDKIIDNNPYIQDFEKGLIKKILVKDPNYRIEILKIIEDLINKNQLLEKESELQLLIRESEEKFNQLKNIVQKINHNFPDYESYKQISSKKIEIQLQIEEQIKNLKQLKTYAEKDKELFLQSIKENEQKIGGQMKQELIAKLQSKLNQLEENDKELNSIIKFVNNQYLKNQIYELQNNEIVFQNIKVLNENIEKFQNTINSIKLKLNQTDIMQQIEKTKELNLQIEQSLQINQKLNQFEKIKQDYNQNFSQYKFLLASTIYILLYHLTKIFQRIKHDYSRQKNNQSQISIIKRGQNEQEYIKKYQEAQQLKEIYEKQITKEQCEMPPEEMEDHKKSITMQIDQLEKNIKIKNLVKLRPCIKNQQFIKFRIEPFFESKEFRTMSFFDDILLQGRTHAQTEGHIDFL</sequence>
<comment type="caution">
    <text evidence="3">The sequence shown here is derived from an EMBL/GenBank/DDBJ whole genome shotgun (WGS) entry which is preliminary data.</text>
</comment>
<feature type="coiled-coil region" evidence="1">
    <location>
        <begin position="427"/>
        <end position="500"/>
    </location>
</feature>
<dbReference type="GO" id="GO:0005737">
    <property type="term" value="C:cytoplasm"/>
    <property type="evidence" value="ECO:0007669"/>
    <property type="project" value="TreeGrafter"/>
</dbReference>
<keyword evidence="1" id="KW-0175">Coiled coil</keyword>
<dbReference type="PROSITE" id="PS00108">
    <property type="entry name" value="PROTEIN_KINASE_ST"/>
    <property type="match status" value="1"/>
</dbReference>
<reference evidence="3" key="1">
    <citation type="submission" date="2021-01" db="EMBL/GenBank/DDBJ databases">
        <authorList>
            <consortium name="Genoscope - CEA"/>
            <person name="William W."/>
        </authorList>
    </citation>
    <scope>NUCLEOTIDE SEQUENCE</scope>
</reference>
<dbReference type="PANTHER" id="PTHR44167:SF24">
    <property type="entry name" value="SERINE_THREONINE-PROTEIN KINASE CHK2"/>
    <property type="match status" value="1"/>
</dbReference>
<feature type="domain" description="Protein kinase" evidence="2">
    <location>
        <begin position="80"/>
        <end position="342"/>
    </location>
</feature>
<gene>
    <name evidence="3" type="ORF">PPENT_87.1.T1150153</name>
</gene>
<feature type="coiled-coil region" evidence="1">
    <location>
        <begin position="592"/>
        <end position="619"/>
    </location>
</feature>
<evidence type="ECO:0000256" key="1">
    <source>
        <dbReference type="SAM" id="Coils"/>
    </source>
</evidence>
<dbReference type="GO" id="GO:0004674">
    <property type="term" value="F:protein serine/threonine kinase activity"/>
    <property type="evidence" value="ECO:0007669"/>
    <property type="project" value="TreeGrafter"/>
</dbReference>
<dbReference type="PROSITE" id="PS50011">
    <property type="entry name" value="PROTEIN_KINASE_DOM"/>
    <property type="match status" value="1"/>
</dbReference>
<dbReference type="OrthoDB" id="1046782at2759"/>
<evidence type="ECO:0000313" key="3">
    <source>
        <dbReference type="EMBL" id="CAD8197532.1"/>
    </source>
</evidence>
<dbReference type="SMART" id="SM00220">
    <property type="entry name" value="S_TKc"/>
    <property type="match status" value="1"/>
</dbReference>
<dbReference type="Pfam" id="PF00069">
    <property type="entry name" value="Pkinase"/>
    <property type="match status" value="1"/>
</dbReference>
<protein>
    <recommendedName>
        <fullName evidence="2">Protein kinase domain-containing protein</fullName>
    </recommendedName>
</protein>
<accession>A0A8S1X9F6</accession>
<feature type="coiled-coil region" evidence="1">
    <location>
        <begin position="338"/>
        <end position="372"/>
    </location>
</feature>
<name>A0A8S1X9F6_9CILI</name>
<dbReference type="EMBL" id="CAJJDO010000115">
    <property type="protein sequence ID" value="CAD8197532.1"/>
    <property type="molecule type" value="Genomic_DNA"/>
</dbReference>
<dbReference type="PANTHER" id="PTHR44167">
    <property type="entry name" value="OVARIAN-SPECIFIC SERINE/THREONINE-PROTEIN KINASE LOK-RELATED"/>
    <property type="match status" value="1"/>
</dbReference>
<dbReference type="Proteomes" id="UP000689195">
    <property type="component" value="Unassembled WGS sequence"/>
</dbReference>